<evidence type="ECO:0000256" key="3">
    <source>
        <dbReference type="ARBA" id="ARBA00022490"/>
    </source>
</evidence>
<gene>
    <name evidence="6" type="ORF">B5M42_17305</name>
</gene>
<dbReference type="GO" id="GO:0005737">
    <property type="term" value="C:cytoplasm"/>
    <property type="evidence" value="ECO:0007669"/>
    <property type="project" value="UniProtKB-SubCell"/>
</dbReference>
<dbReference type="OrthoDB" id="9794387at2"/>
<dbReference type="SUPFAM" id="SSF51735">
    <property type="entry name" value="NAD(P)-binding Rossmann-fold domains"/>
    <property type="match status" value="1"/>
</dbReference>
<dbReference type="GO" id="GO:0004757">
    <property type="term" value="F:sepiapterin reductase (NADP+) activity"/>
    <property type="evidence" value="ECO:0007669"/>
    <property type="project" value="TreeGrafter"/>
</dbReference>
<evidence type="ECO:0008006" key="8">
    <source>
        <dbReference type="Google" id="ProtNLM"/>
    </source>
</evidence>
<sequence>MITGSSRGLGAALAAELLQQGACVVGIARTGLSAEQSAAAARYGGRLRAFAYDLTQTEGIDALLGTLLQSVEARTAASLTLINNAGRLAPIAPAGRMDPAELQLSLQLNLLAPMLLTNAFLRHAAALPAARKQVVNVSSGAGRKPYPGWSAYCAAKAGLDHFTRVVAAEQGEGPGATRLMSLAPGVVDTDMQAEIRASSADSFPQLERFVRLFEDGQLQSPEATARHMVRLLRDPVAAQAAVLDLRDFIGPSAD</sequence>
<dbReference type="InterPro" id="IPR020904">
    <property type="entry name" value="Sc_DH/Rdtase_CS"/>
</dbReference>
<protein>
    <recommendedName>
        <fullName evidence="8">Short-chain dehydrogenase</fullName>
    </recommendedName>
</protein>
<dbReference type="Gene3D" id="3.40.50.720">
    <property type="entry name" value="NAD(P)-binding Rossmann-like Domain"/>
    <property type="match status" value="1"/>
</dbReference>
<evidence type="ECO:0000313" key="7">
    <source>
        <dbReference type="Proteomes" id="UP000298246"/>
    </source>
</evidence>
<dbReference type="PRINTS" id="PR00081">
    <property type="entry name" value="GDHRDH"/>
</dbReference>
<dbReference type="Pfam" id="PF00106">
    <property type="entry name" value="adh_short"/>
    <property type="match status" value="1"/>
</dbReference>
<evidence type="ECO:0000256" key="5">
    <source>
        <dbReference type="ARBA" id="ARBA00023002"/>
    </source>
</evidence>
<comment type="subcellular location">
    <subcellularLocation>
        <location evidence="1">Cytoplasm</location>
    </subcellularLocation>
</comment>
<evidence type="ECO:0000256" key="4">
    <source>
        <dbReference type="ARBA" id="ARBA00022857"/>
    </source>
</evidence>
<keyword evidence="4" id="KW-0521">NADP</keyword>
<comment type="similarity">
    <text evidence="2">Belongs to the short-chain dehydrogenases/reductases (SDR) family.</text>
</comment>
<dbReference type="InterPro" id="IPR002347">
    <property type="entry name" value="SDR_fam"/>
</dbReference>
<dbReference type="AlphaFoldDB" id="A0A4Y8PWQ6"/>
<evidence type="ECO:0000256" key="1">
    <source>
        <dbReference type="ARBA" id="ARBA00004496"/>
    </source>
</evidence>
<comment type="caution">
    <text evidence="6">The sequence shown here is derived from an EMBL/GenBank/DDBJ whole genome shotgun (WGS) entry which is preliminary data.</text>
</comment>
<proteinExistence type="inferred from homology"/>
<accession>A0A4Y8PWQ6</accession>
<dbReference type="Proteomes" id="UP000298246">
    <property type="component" value="Unassembled WGS sequence"/>
</dbReference>
<dbReference type="PANTHER" id="PTHR44085:SF2">
    <property type="entry name" value="SEPIAPTERIN REDUCTASE"/>
    <property type="match status" value="1"/>
</dbReference>
<reference evidence="6 7" key="1">
    <citation type="submission" date="2017-03" db="EMBL/GenBank/DDBJ databases">
        <title>Isolation of Levoglucosan Utilizing Bacteria.</title>
        <authorList>
            <person name="Arya A.S."/>
        </authorList>
    </citation>
    <scope>NUCLEOTIDE SEQUENCE [LARGE SCALE GENOMIC DNA]</scope>
    <source>
        <strain evidence="6 7">MEC069</strain>
    </source>
</reference>
<evidence type="ECO:0000256" key="2">
    <source>
        <dbReference type="ARBA" id="ARBA00006484"/>
    </source>
</evidence>
<evidence type="ECO:0000313" key="6">
    <source>
        <dbReference type="EMBL" id="TFE85543.1"/>
    </source>
</evidence>
<dbReference type="EMBL" id="MYFO01000025">
    <property type="protein sequence ID" value="TFE85543.1"/>
    <property type="molecule type" value="Genomic_DNA"/>
</dbReference>
<keyword evidence="5" id="KW-0560">Oxidoreductase</keyword>
<keyword evidence="3" id="KW-0963">Cytoplasm</keyword>
<keyword evidence="7" id="KW-1185">Reference proteome</keyword>
<dbReference type="GO" id="GO:0006729">
    <property type="term" value="P:tetrahydrobiopterin biosynthetic process"/>
    <property type="evidence" value="ECO:0007669"/>
    <property type="project" value="TreeGrafter"/>
</dbReference>
<dbReference type="PANTHER" id="PTHR44085">
    <property type="entry name" value="SEPIAPTERIN REDUCTASE"/>
    <property type="match status" value="1"/>
</dbReference>
<dbReference type="PROSITE" id="PS00061">
    <property type="entry name" value="ADH_SHORT"/>
    <property type="match status" value="1"/>
</dbReference>
<organism evidence="6 7">
    <name type="scientific">Paenibacillus athensensis</name>
    <dbReference type="NCBI Taxonomy" id="1967502"/>
    <lineage>
        <taxon>Bacteria</taxon>
        <taxon>Bacillati</taxon>
        <taxon>Bacillota</taxon>
        <taxon>Bacilli</taxon>
        <taxon>Bacillales</taxon>
        <taxon>Paenibacillaceae</taxon>
        <taxon>Paenibacillus</taxon>
    </lineage>
</organism>
<dbReference type="InterPro" id="IPR051721">
    <property type="entry name" value="Biopterin_syn/organic_redct"/>
</dbReference>
<dbReference type="InterPro" id="IPR036291">
    <property type="entry name" value="NAD(P)-bd_dom_sf"/>
</dbReference>
<name>A0A4Y8PWQ6_9BACL</name>